<dbReference type="Proteomes" id="UP000011991">
    <property type="component" value="Unassembled WGS sequence"/>
</dbReference>
<keyword evidence="3" id="KW-1185">Reference proteome</keyword>
<dbReference type="PATRIC" id="fig|1265738.3.peg.6770"/>
<organism evidence="2 3">
    <name type="scientific">Rhodopirellula maiorica SM1</name>
    <dbReference type="NCBI Taxonomy" id="1265738"/>
    <lineage>
        <taxon>Bacteria</taxon>
        <taxon>Pseudomonadati</taxon>
        <taxon>Planctomycetota</taxon>
        <taxon>Planctomycetia</taxon>
        <taxon>Pirellulales</taxon>
        <taxon>Pirellulaceae</taxon>
        <taxon>Novipirellula</taxon>
    </lineage>
</organism>
<sequence>MFGLTIATASAQDEPRAKETTPTESALSQTELNESTPTKYREFESTVEMDNSFLFLNGVYIPPTAELKFSNAGVEINGQIFDENAFDLSGYVDDRGGSRRGYGFRGRGERSDWGGRGDWGPRGGWGERDNGDNRRRESTREYLPRSPLMSLAGAFDPAGTGTVAVFYSGEAPMLLETSELGYELLKALLGRETPSKQRCCHSLRTSLTLNSGIAWFKTLKFHPNSPRELRKQ</sequence>
<accession>M5RAB5</accession>
<feature type="compositionally biased region" description="Basic and acidic residues" evidence="1">
    <location>
        <begin position="125"/>
        <end position="141"/>
    </location>
</feature>
<proteinExistence type="predicted"/>
<protein>
    <submittedName>
        <fullName evidence="2">Uncharacterized protein</fullName>
    </submittedName>
</protein>
<feature type="compositionally biased region" description="Basic and acidic residues" evidence="1">
    <location>
        <begin position="106"/>
        <end position="115"/>
    </location>
</feature>
<evidence type="ECO:0000313" key="2">
    <source>
        <dbReference type="EMBL" id="EMI16295.1"/>
    </source>
</evidence>
<feature type="region of interest" description="Disordered" evidence="1">
    <location>
        <begin position="9"/>
        <end position="39"/>
    </location>
</feature>
<feature type="compositionally biased region" description="Polar residues" evidence="1">
    <location>
        <begin position="22"/>
        <end position="38"/>
    </location>
</feature>
<name>M5RAB5_9BACT</name>
<comment type="caution">
    <text evidence="2">The sequence shown here is derived from an EMBL/GenBank/DDBJ whole genome shotgun (WGS) entry which is preliminary data.</text>
</comment>
<evidence type="ECO:0000256" key="1">
    <source>
        <dbReference type="SAM" id="MobiDB-lite"/>
    </source>
</evidence>
<feature type="region of interest" description="Disordered" evidence="1">
    <location>
        <begin position="99"/>
        <end position="141"/>
    </location>
</feature>
<dbReference type="AlphaFoldDB" id="M5RAB5"/>
<dbReference type="EMBL" id="ANOG01000971">
    <property type="protein sequence ID" value="EMI16295.1"/>
    <property type="molecule type" value="Genomic_DNA"/>
</dbReference>
<gene>
    <name evidence="2" type="ORF">RMSM_06774</name>
</gene>
<evidence type="ECO:0000313" key="3">
    <source>
        <dbReference type="Proteomes" id="UP000011991"/>
    </source>
</evidence>
<reference evidence="2 3" key="1">
    <citation type="journal article" date="2013" name="Mar. Genomics">
        <title>Expression of sulfatases in Rhodopirellula baltica and the diversity of sulfatases in the genus Rhodopirellula.</title>
        <authorList>
            <person name="Wegner C.E."/>
            <person name="Richter-Heitmann T."/>
            <person name="Klindworth A."/>
            <person name="Klockow C."/>
            <person name="Richter M."/>
            <person name="Achstetter T."/>
            <person name="Glockner F.O."/>
            <person name="Harder J."/>
        </authorList>
    </citation>
    <scope>NUCLEOTIDE SEQUENCE [LARGE SCALE GENOMIC DNA]</scope>
    <source>
        <strain evidence="2 3">SM1</strain>
    </source>
</reference>